<evidence type="ECO:0000313" key="4">
    <source>
        <dbReference type="Proteomes" id="UP000242515"/>
    </source>
</evidence>
<protein>
    <submittedName>
        <fullName evidence="3">TIGR02099 family protein</fullName>
    </submittedName>
</protein>
<keyword evidence="1" id="KW-0472">Membrane</keyword>
<dbReference type="NCBIfam" id="NF008148">
    <property type="entry name" value="PRK10899.1"/>
    <property type="match status" value="1"/>
</dbReference>
<gene>
    <name evidence="3" type="ORF">SAMN05216522_10157</name>
</gene>
<dbReference type="PANTHER" id="PTHR38690:SF1">
    <property type="entry name" value="PROTEASE"/>
    <property type="match status" value="1"/>
</dbReference>
<keyword evidence="4" id="KW-1185">Reference proteome</keyword>
<proteinExistence type="predicted"/>
<evidence type="ECO:0000313" key="3">
    <source>
        <dbReference type="EMBL" id="SEQ06103.1"/>
    </source>
</evidence>
<evidence type="ECO:0000259" key="2">
    <source>
        <dbReference type="Pfam" id="PF13116"/>
    </source>
</evidence>
<feature type="domain" description="YhdP central" evidence="2">
    <location>
        <begin position="1"/>
        <end position="1270"/>
    </location>
</feature>
<evidence type="ECO:0000256" key="1">
    <source>
        <dbReference type="SAM" id="Phobius"/>
    </source>
</evidence>
<dbReference type="AlphaFoldDB" id="A0A1H9CZW1"/>
<dbReference type="NCBIfam" id="TIGR02099">
    <property type="entry name" value="YhdP family protein"/>
    <property type="match status" value="1"/>
</dbReference>
<dbReference type="RefSeq" id="WP_177173060.1">
    <property type="nucleotide sequence ID" value="NZ_FOGC01000001.1"/>
</dbReference>
<dbReference type="Proteomes" id="UP000242515">
    <property type="component" value="Unassembled WGS sequence"/>
</dbReference>
<dbReference type="InterPro" id="IPR025263">
    <property type="entry name" value="YhdP_central"/>
</dbReference>
<dbReference type="Pfam" id="PF13116">
    <property type="entry name" value="YhdP"/>
    <property type="match status" value="1"/>
</dbReference>
<keyword evidence="1" id="KW-0812">Transmembrane</keyword>
<accession>A0A1H9CZW1</accession>
<dbReference type="PANTHER" id="PTHR38690">
    <property type="entry name" value="PROTEASE-RELATED"/>
    <property type="match status" value="1"/>
</dbReference>
<organism evidence="3 4">
    <name type="scientific">Rosenbergiella nectarea</name>
    <dbReference type="NCBI Taxonomy" id="988801"/>
    <lineage>
        <taxon>Bacteria</taxon>
        <taxon>Pseudomonadati</taxon>
        <taxon>Pseudomonadota</taxon>
        <taxon>Gammaproteobacteria</taxon>
        <taxon>Enterobacterales</taxon>
        <taxon>Erwiniaceae</taxon>
        <taxon>Rosenbergiella</taxon>
    </lineage>
</organism>
<dbReference type="STRING" id="988801.SAMN05216522_10157"/>
<dbReference type="EMBL" id="FOGC01000001">
    <property type="protein sequence ID" value="SEQ06103.1"/>
    <property type="molecule type" value="Genomic_DNA"/>
</dbReference>
<feature type="transmembrane region" description="Helical" evidence="1">
    <location>
        <begin position="7"/>
        <end position="30"/>
    </location>
</feature>
<keyword evidence="1" id="KW-1133">Transmembrane helix</keyword>
<dbReference type="InterPro" id="IPR011836">
    <property type="entry name" value="YhdP"/>
</dbReference>
<sequence>MSRLSQWTLRIITALIVIAALFVTALRLAMPYMDPYRSQLLSAASAATGIHFSADKLQGEWKSFGPTLNVDNFSAELADGGKLQIKRVTLALDIWQSLLHANLQFRDLTFWQLHFFVQQFPEKGSSPHNGYDSNKVKNLFLQRFDHFILRESTIDFPSPSGQRVTLNIPTLTWFNEGKLHRAEGLVNLSSFTGQHGTAQLRVNLQDKQQLLDKGTIWIKVDDIDAKPWLGNWVNKNTNLKKAHLSLMVWLNMAEGSLSSGEVIINRGDAEWQEANQAAHQLTLTQLSAKLSRVGKGFVLTLPDTGITIDNTRWPRGSLALNWQADSKQPWLPAENSAIRVRAANIELARLTPLVPLLSPLQSTYAKFWQQANPQGRVTRLAADIPLQDMKQTRIAAQWQQLSWQAFQKLPAVIGFSGSLTGGMAQGESVLELGPQTLASQGQLQAPLELNHFAGIFSWKRDNDNLALSGQDIDVSAKSVAAKGDFSYQQSEHRPPNLQILAGINATDGADAWRYFPIKIMPKGLVHYLSTAIQGGKAKDATLVFAGNPHQFPFTHNEGTFQVTVPLKQAKFAFQPGWPALSPLDIDLNFVNNGLWMKADAIRLGNVPVTQVTADIPDYHKEQLLIEGDIRGQGDDIHRYMKQTPLAKSVGSALDQLKVDGEVYGHLGLTIPLDGKEVIAKGDVNLKNNQLTIVPLQTQMKGVTGRFTYNNGRLQSTPISARWFGQPIKVNFSTEEQAQQFAIDVQASGDWALEKINAFPKTLHQQLIGRLPWHSQVAIALPHQGGATYRVKVVSDATQVSGKLPDALGVQNKPFPLSVDATGNLSTLQVSGVIDNQQRFTTQWKLSPKLALEKGQWTSQADEHPSLPMQSMMDIRLPALEGDKLMATLQNLPSATSSSAKKTAQHPPAAQDWRTAIPVELPTTLQVTTPALTLYGQQWRNLSLKGQQLLSQPLLSLNSDEARGNLQIRPGQPWLLNMDYLYYNPQFSASRTGQQVAESIQDNHIDFSQWPKLDATCSSCWFAGQNFGQIKGKFSVNQQTLTLREGTVDTGRSRLSVMGEWSNVPGQERTALKGHLRTDNVEDAAHWFGVEVPVSDTPLHLGYDLHWKDVPWRPSIKTLSGLLTLNAGKGSFRHIETGTAGQVLRLLSLDALLRKVSLDFRGTLDSGFYYDSITGTAWLDKGILHTENLNIDGLEADIGMRGEVNFTNRQFDLLATVAPEISVPVGVAAAFAINPIVGASVVVASKVLSPIWSKISLLRYSITGPIDKPDVKEVLRK</sequence>
<reference evidence="4" key="1">
    <citation type="submission" date="2016-10" db="EMBL/GenBank/DDBJ databases">
        <authorList>
            <person name="Varghese N."/>
            <person name="Submissions S."/>
        </authorList>
    </citation>
    <scope>NUCLEOTIDE SEQUENCE [LARGE SCALE GENOMIC DNA]</scope>
    <source>
        <strain evidence="4">8N4</strain>
    </source>
</reference>
<name>A0A1H9CZW1_9GAMM</name>